<evidence type="ECO:0000256" key="9">
    <source>
        <dbReference type="ARBA" id="ARBA00023136"/>
    </source>
</evidence>
<evidence type="ECO:0000256" key="10">
    <source>
        <dbReference type="SAM" id="Phobius"/>
    </source>
</evidence>
<dbReference type="VEuPathDB" id="FungiDB:A1Q1_05862"/>
<dbReference type="InterPro" id="IPR051076">
    <property type="entry name" value="Golgi_membrane_TVP38/TMEM64"/>
</dbReference>
<dbReference type="GO" id="GO:0016192">
    <property type="term" value="P:vesicle-mediated transport"/>
    <property type="evidence" value="ECO:0007669"/>
    <property type="project" value="TreeGrafter"/>
</dbReference>
<evidence type="ECO:0000256" key="3">
    <source>
        <dbReference type="ARBA" id="ARBA00008640"/>
    </source>
</evidence>
<accession>J5Q6C7</accession>
<dbReference type="HOGENOM" id="CLU_041954_2_0_1"/>
<gene>
    <name evidence="12" type="ORF">A1Q1_05862</name>
</gene>
<keyword evidence="6 10" id="KW-0812">Transmembrane</keyword>
<sequence length="284" mass="31813">MWITPKRIGEFFNDLGVRLRDMGWKGMLILSACINSPSCYSCMPWGTQLTPVLSSHPPLFGFSGSMTLMGFAYGVWPGFLVASLASLAGAAIAFLSVRTFFLEWMRKFGSGKNKQWQAFGHVMRERGWPLVAMIRWCPLPWAIGNGLFASIDAVQFWQYMLANTLYLPKLFIPVFIGSRLSSMLDDPDNPKHKDPVQFWLNMASIVATVVFSVVTGLVIYKLTLRQMRKLEMHEGCDPEEGELAAEALESTALLRDYSEEDDLALLEGGVRRGAARERSPSVRS</sequence>
<dbReference type="InterPro" id="IPR032816">
    <property type="entry name" value="VTT_dom"/>
</dbReference>
<dbReference type="OrthoDB" id="166803at2759"/>
<organism evidence="12 13">
    <name type="scientific">Trichosporon asahii var. asahii (strain ATCC 90039 / CBS 2479 / JCM 2466 / KCTC 7840 / NBRC 103889/ NCYC 2677 / UAMH 7654)</name>
    <name type="common">Yeast</name>
    <dbReference type="NCBI Taxonomy" id="1186058"/>
    <lineage>
        <taxon>Eukaryota</taxon>
        <taxon>Fungi</taxon>
        <taxon>Dikarya</taxon>
        <taxon>Basidiomycota</taxon>
        <taxon>Agaricomycotina</taxon>
        <taxon>Tremellomycetes</taxon>
        <taxon>Trichosporonales</taxon>
        <taxon>Trichosporonaceae</taxon>
        <taxon>Trichosporon</taxon>
    </lineage>
</organism>
<comment type="function">
    <text evidence="1">Golgi membrane protein involved in vesicular trafficking and spindle migration.</text>
</comment>
<evidence type="ECO:0000256" key="1">
    <source>
        <dbReference type="ARBA" id="ARBA00002978"/>
    </source>
</evidence>
<comment type="subcellular location">
    <subcellularLocation>
        <location evidence="2">Golgi apparatus membrane</location>
        <topology evidence="2">Multi-pass membrane protein</topology>
    </subcellularLocation>
</comment>
<feature type="transmembrane region" description="Helical" evidence="10">
    <location>
        <begin position="196"/>
        <end position="220"/>
    </location>
</feature>
<proteinExistence type="inferred from homology"/>
<comment type="similarity">
    <text evidence="3">Belongs to the TVP38/TMEM64 family.</text>
</comment>
<evidence type="ECO:0000256" key="8">
    <source>
        <dbReference type="ARBA" id="ARBA00023034"/>
    </source>
</evidence>
<dbReference type="AlphaFoldDB" id="J5Q6C7"/>
<evidence type="ECO:0000256" key="5">
    <source>
        <dbReference type="ARBA" id="ARBA00020673"/>
    </source>
</evidence>
<reference evidence="12 13" key="1">
    <citation type="journal article" date="2012" name="Eukaryot. Cell">
        <title>Draft genome sequence of CBS 2479, the standard type strain of Trichosporon asahii.</title>
        <authorList>
            <person name="Yang R.Y."/>
            <person name="Li H.T."/>
            <person name="Zhu H."/>
            <person name="Zhou G.P."/>
            <person name="Wang M."/>
            <person name="Wang L."/>
        </authorList>
    </citation>
    <scope>NUCLEOTIDE SEQUENCE [LARGE SCALE GENOMIC DNA]</scope>
    <source>
        <strain evidence="13">ATCC 90039 / CBS 2479 / JCM 2466 / KCTC 7840 / NCYC 2677 / UAMH 7654</strain>
    </source>
</reference>
<dbReference type="EMBL" id="ALBS01000322">
    <property type="protein sequence ID" value="EJT45713.1"/>
    <property type="molecule type" value="Genomic_DNA"/>
</dbReference>
<keyword evidence="8" id="KW-0333">Golgi apparatus</keyword>
<feature type="domain" description="VTT" evidence="11">
    <location>
        <begin position="66"/>
        <end position="178"/>
    </location>
</feature>
<dbReference type="GeneID" id="25989374"/>
<dbReference type="GO" id="GO:0000022">
    <property type="term" value="P:mitotic spindle elongation"/>
    <property type="evidence" value="ECO:0007669"/>
    <property type="project" value="TreeGrafter"/>
</dbReference>
<comment type="caution">
    <text evidence="12">The sequence shown here is derived from an EMBL/GenBank/DDBJ whole genome shotgun (WGS) entry which is preliminary data.</text>
</comment>
<name>J5Q6C7_TRIAS</name>
<keyword evidence="7 10" id="KW-1133">Transmembrane helix</keyword>
<protein>
    <recommendedName>
        <fullName evidence="4">Golgi apparatus membrane protein TVP38</fullName>
    </recommendedName>
    <alternativeName>
        <fullName evidence="5">Golgi apparatus membrane protein tvp38</fullName>
    </alternativeName>
</protein>
<dbReference type="Pfam" id="PF09335">
    <property type="entry name" value="VTT_dom"/>
    <property type="match status" value="1"/>
</dbReference>
<keyword evidence="9 10" id="KW-0472">Membrane</keyword>
<evidence type="ECO:0000256" key="2">
    <source>
        <dbReference type="ARBA" id="ARBA00004653"/>
    </source>
</evidence>
<evidence type="ECO:0000256" key="4">
    <source>
        <dbReference type="ARBA" id="ARBA00013533"/>
    </source>
</evidence>
<dbReference type="GO" id="GO:0000139">
    <property type="term" value="C:Golgi membrane"/>
    <property type="evidence" value="ECO:0007669"/>
    <property type="project" value="UniProtKB-SubCell"/>
</dbReference>
<evidence type="ECO:0000313" key="12">
    <source>
        <dbReference type="EMBL" id="EJT45713.1"/>
    </source>
</evidence>
<dbReference type="PANTHER" id="PTHR47549:SF1">
    <property type="entry name" value="GOLGI APPARATUS MEMBRANE PROTEIN TVP38"/>
    <property type="match status" value="1"/>
</dbReference>
<evidence type="ECO:0000313" key="13">
    <source>
        <dbReference type="Proteomes" id="UP000002748"/>
    </source>
</evidence>
<dbReference type="KEGG" id="tasa:A1Q1_05862"/>
<evidence type="ECO:0000256" key="7">
    <source>
        <dbReference type="ARBA" id="ARBA00022989"/>
    </source>
</evidence>
<feature type="transmembrane region" description="Helical" evidence="10">
    <location>
        <begin position="75"/>
        <end position="97"/>
    </location>
</feature>
<dbReference type="Proteomes" id="UP000002748">
    <property type="component" value="Unassembled WGS sequence"/>
</dbReference>
<dbReference type="PANTHER" id="PTHR47549">
    <property type="entry name" value="GOLGI APPARATUS MEMBRANE PROTEIN TVP38-RELATED"/>
    <property type="match status" value="1"/>
</dbReference>
<dbReference type="RefSeq" id="XP_014176546.1">
    <property type="nucleotide sequence ID" value="XM_014321071.1"/>
</dbReference>
<evidence type="ECO:0000256" key="6">
    <source>
        <dbReference type="ARBA" id="ARBA00022692"/>
    </source>
</evidence>
<evidence type="ECO:0000259" key="11">
    <source>
        <dbReference type="Pfam" id="PF09335"/>
    </source>
</evidence>
<feature type="transmembrane region" description="Helical" evidence="10">
    <location>
        <begin position="156"/>
        <end position="176"/>
    </location>
</feature>